<keyword evidence="9" id="KW-1185">Reference proteome</keyword>
<dbReference type="RefSeq" id="WP_038078857.1">
    <property type="nucleotide sequence ID" value="NZ_JHEG04000001.1"/>
</dbReference>
<keyword evidence="2 5" id="KW-0812">Transmembrane</keyword>
<organism evidence="8">
    <name type="scientific">Tolypothrix bouteillei VB521301</name>
    <dbReference type="NCBI Taxonomy" id="1479485"/>
    <lineage>
        <taxon>Bacteria</taxon>
        <taxon>Bacillati</taxon>
        <taxon>Cyanobacteriota</taxon>
        <taxon>Cyanophyceae</taxon>
        <taxon>Nostocales</taxon>
        <taxon>Tolypothrichaceae</taxon>
        <taxon>Tolypothrix</taxon>
    </lineage>
</organism>
<dbReference type="PANTHER" id="PTHR14136">
    <property type="entry name" value="BTB_POZ DOMAIN-CONTAINING PROTEIN KCTD9"/>
    <property type="match status" value="1"/>
</dbReference>
<dbReference type="InterPro" id="IPR001646">
    <property type="entry name" value="5peptide_repeat"/>
</dbReference>
<feature type="transmembrane region" description="Helical" evidence="5">
    <location>
        <begin position="173"/>
        <end position="193"/>
    </location>
</feature>
<keyword evidence="4 5" id="KW-0472">Membrane</keyword>
<evidence type="ECO:0000256" key="4">
    <source>
        <dbReference type="ARBA" id="ARBA00023136"/>
    </source>
</evidence>
<dbReference type="Gene3D" id="2.160.20.80">
    <property type="entry name" value="E3 ubiquitin-protein ligase SopA"/>
    <property type="match status" value="2"/>
</dbReference>
<feature type="transmembrane region" description="Helical" evidence="5">
    <location>
        <begin position="95"/>
        <end position="116"/>
    </location>
</feature>
<dbReference type="InterPro" id="IPR051082">
    <property type="entry name" value="Pentapeptide-BTB/POZ_domain"/>
</dbReference>
<evidence type="ECO:0000256" key="5">
    <source>
        <dbReference type="SAM" id="Phobius"/>
    </source>
</evidence>
<evidence type="ECO:0000256" key="1">
    <source>
        <dbReference type="ARBA" id="ARBA00004141"/>
    </source>
</evidence>
<comment type="caution">
    <text evidence="8">The sequence shown here is derived from an EMBL/GenBank/DDBJ whole genome shotgun (WGS) entry which is preliminary data.</text>
</comment>
<reference evidence="7" key="2">
    <citation type="submission" date="2019-11" db="EMBL/GenBank/DDBJ databases">
        <title>Improved Assembly of Tolypothrix boutellei genome.</title>
        <authorList>
            <person name="Sarangi A.N."/>
            <person name="Mukherjee M."/>
            <person name="Ghosh S."/>
            <person name="Singh D."/>
            <person name="Das A."/>
            <person name="Kant S."/>
            <person name="Prusty A."/>
            <person name="Tripathy S."/>
        </authorList>
    </citation>
    <scope>NUCLEOTIDE SEQUENCE</scope>
    <source>
        <strain evidence="7">VB521301</strain>
    </source>
</reference>
<dbReference type="Pfam" id="PF06271">
    <property type="entry name" value="RDD"/>
    <property type="match status" value="1"/>
</dbReference>
<evidence type="ECO:0000256" key="2">
    <source>
        <dbReference type="ARBA" id="ARBA00022692"/>
    </source>
</evidence>
<dbReference type="Proteomes" id="UP000029738">
    <property type="component" value="Unassembled WGS sequence"/>
</dbReference>
<feature type="transmembrane region" description="Helical" evidence="5">
    <location>
        <begin position="269"/>
        <end position="291"/>
    </location>
</feature>
<dbReference type="InterPro" id="IPR010432">
    <property type="entry name" value="RDD"/>
</dbReference>
<evidence type="ECO:0000313" key="9">
    <source>
        <dbReference type="Proteomes" id="UP000029738"/>
    </source>
</evidence>
<protein>
    <submittedName>
        <fullName evidence="8">Low-complexity protein</fullName>
    </submittedName>
</protein>
<dbReference type="EMBL" id="JHEG04000001">
    <property type="protein sequence ID" value="KAF3886173.1"/>
    <property type="molecule type" value="Genomic_DNA"/>
</dbReference>
<evidence type="ECO:0000313" key="7">
    <source>
        <dbReference type="EMBL" id="KAF3886173.1"/>
    </source>
</evidence>
<dbReference type="AlphaFoldDB" id="A0A0C1N6E3"/>
<dbReference type="PANTHER" id="PTHR14136:SF17">
    <property type="entry name" value="BTB_POZ DOMAIN-CONTAINING PROTEIN KCTD9"/>
    <property type="match status" value="1"/>
</dbReference>
<name>A0A0C1N6E3_9CYAN</name>
<dbReference type="STRING" id="1479485.DA73_0216655"/>
<dbReference type="OrthoDB" id="416727at2"/>
<evidence type="ECO:0000259" key="6">
    <source>
        <dbReference type="Pfam" id="PF06271"/>
    </source>
</evidence>
<dbReference type="Pfam" id="PF00805">
    <property type="entry name" value="Pentapeptide"/>
    <property type="match status" value="4"/>
</dbReference>
<proteinExistence type="predicted"/>
<reference evidence="8" key="1">
    <citation type="journal article" date="2015" name="Genome Announc.">
        <title>Draft Genome Sequence of Tolypothrix boutellei Strain VB521301.</title>
        <authorList>
            <person name="Chandrababunaidu M.M."/>
            <person name="Singh D."/>
            <person name="Sen D."/>
            <person name="Bhan S."/>
            <person name="Das S."/>
            <person name="Gupta A."/>
            <person name="Adhikary S.P."/>
            <person name="Tripathy S."/>
        </authorList>
    </citation>
    <scope>NUCLEOTIDE SEQUENCE</scope>
    <source>
        <strain evidence="8">VB521301</strain>
    </source>
</reference>
<sequence length="713" mass="77159">MATPSVRRNNNANEQGKAQSVPLTTRRIAAWATELALVVTSGLIPFSVGTYLNSKGDINRVPLNPVLVQTERAIARPLALPVSYGIRNVAWPTNFLWTLSLLVPLTLSGWQLYLLAKTGSTLPKKWLGIKVVSANGKPAGLGPILVREGIGRWAVPMSVAYLLWRYSFLFPNLSAFMTLTGIVLLLEGTGFPWQQDRRALHDRLAGTFTVDAHKPFTPFTVKDSKRSQSPWTEGDEEAAIASVVITPEESRAIPSLLQWIQQQNPNQTLLGVAIASLGALFVTLVGTQIYIHSLQNQGSSGQRNSEQFLALAKQLNPDSTATVEERRSAISAMATLNDTQAAQYLVDLLVSETNPVLIDTIQQALVGIGPQALPNLKRMNQFIVSELDGSNKSQSLEVRQKQLYANQRAINKVLSAYHGKLENVDLSNVQLSPSGAGDSSFRLILDKADLWGIKFRGANLSFGTFKGSRFRGIGEDGRWDTYDDWISDLNQARMTQANLSEANLSRVSMIRADLSRAILNKANLSNARLSGANLSSAQLSGADLRNAVLQNASLTGADLGDAKLNEADMYAARLGRVIAVGTQLSFANLVKTDWQGSDLSGASLDRANLSDANLSATRLTGAVLNSANLENANLRNADLSLADLRGANLNGADFQGAILSPNKQDPTDQFVQTPSLGTQSAAVDGVDFTHVKNLDPKQIAYICTQRGLHPRCP</sequence>
<dbReference type="EMBL" id="JHEG02000048">
    <property type="protein sequence ID" value="KIE10232.1"/>
    <property type="molecule type" value="Genomic_DNA"/>
</dbReference>
<evidence type="ECO:0000313" key="8">
    <source>
        <dbReference type="EMBL" id="KIE10232.1"/>
    </source>
</evidence>
<evidence type="ECO:0000256" key="3">
    <source>
        <dbReference type="ARBA" id="ARBA00022989"/>
    </source>
</evidence>
<gene>
    <name evidence="8" type="ORF">DA73_0216655</name>
    <name evidence="7" type="ORF">DA73_0400012345</name>
</gene>
<dbReference type="SUPFAM" id="SSF141571">
    <property type="entry name" value="Pentapeptide repeat-like"/>
    <property type="match status" value="2"/>
</dbReference>
<keyword evidence="3 5" id="KW-1133">Transmembrane helix</keyword>
<comment type="subcellular location">
    <subcellularLocation>
        <location evidence="1">Membrane</location>
        <topology evidence="1">Multi-pass membrane protein</topology>
    </subcellularLocation>
</comment>
<feature type="domain" description="RDD" evidence="6">
    <location>
        <begin position="22"/>
        <end position="206"/>
    </location>
</feature>
<dbReference type="GO" id="GO:0016020">
    <property type="term" value="C:membrane"/>
    <property type="evidence" value="ECO:0007669"/>
    <property type="project" value="UniProtKB-SubCell"/>
</dbReference>
<accession>A0A0C1N6E3</accession>